<dbReference type="InterPro" id="IPR007219">
    <property type="entry name" value="XnlR_reg_dom"/>
</dbReference>
<keyword evidence="3" id="KW-0238">DNA-binding</keyword>
<evidence type="ECO:0000256" key="3">
    <source>
        <dbReference type="ARBA" id="ARBA00023125"/>
    </source>
</evidence>
<sequence length="633" mass="70947">MLTDTGSIEPDSPGTGISDRGDKARNDREAESPETGLVNPLATGPPAFMSSGSGRLFYLGTSSNWSFTRRVLSATHRHVYQEPLPTDALTFEGTAYDLGHDGPQARTAAENPVIPSLDHALYLTETVTFRCGQIYHLFDRSEFVESLYSFYSKGNNGLTGSIWYIHFLLILAFGKAFSQVKSQEHTPPGFQYFAKAMHMLPDHNQLYSTPILSTEILCCIALFYQSLDCRSAAHNYIGQAMRMAMSHGMHMSMPIKELGDHAVERCQRIWWTVYNLDRQMTCIQGLPQSTDDRFMQASLPSFPESPERVGMLNLHIKLSQSLSDINKRCSKSKKAVYAIDGRISKDFLLSTKETLSKLASLADELRETFPLRLYEGDTGIPRASAYLHLFYQQVCSHNLKVYRLCETSLPCVIVATRPLLFCFLKIRFESPETCGEFLDNSRNLRNLIQMCLESAQYSIRILLGLKSQGLLETCLSFDLESIFISTVVLLMGPVIDPTLVDDPLWWPEKAFEIFRAMVEAGNRVARLRWIELQQLDRTLRDIPSLRAASSHPKVVTGPLTLSQLISPATTDLSPSGDQGYHPLPSSLEDFCSTDQDLGFGPSLSSTEMAAMADSIELYDAEWVSNAMMVHDIW</sequence>
<dbReference type="InterPro" id="IPR051711">
    <property type="entry name" value="Stress_Response_Reg"/>
</dbReference>
<dbReference type="GO" id="GO:0006351">
    <property type="term" value="P:DNA-templated transcription"/>
    <property type="evidence" value="ECO:0007669"/>
    <property type="project" value="InterPro"/>
</dbReference>
<accession>A0A9W9QGM4</accession>
<dbReference type="EMBL" id="JAPZBQ010000004">
    <property type="protein sequence ID" value="KAJ5335628.1"/>
    <property type="molecule type" value="Genomic_DNA"/>
</dbReference>
<evidence type="ECO:0000256" key="2">
    <source>
        <dbReference type="ARBA" id="ARBA00023015"/>
    </source>
</evidence>
<reference evidence="8" key="1">
    <citation type="submission" date="2022-12" db="EMBL/GenBank/DDBJ databases">
        <authorList>
            <person name="Petersen C."/>
        </authorList>
    </citation>
    <scope>NUCLEOTIDE SEQUENCE</scope>
    <source>
        <strain evidence="8">IBT 35673</strain>
    </source>
</reference>
<evidence type="ECO:0000259" key="7">
    <source>
        <dbReference type="SMART" id="SM00906"/>
    </source>
</evidence>
<feature type="compositionally biased region" description="Basic and acidic residues" evidence="6">
    <location>
        <begin position="19"/>
        <end position="31"/>
    </location>
</feature>
<dbReference type="GO" id="GO:0045944">
    <property type="term" value="P:positive regulation of transcription by RNA polymerase II"/>
    <property type="evidence" value="ECO:0007669"/>
    <property type="project" value="TreeGrafter"/>
</dbReference>
<evidence type="ECO:0000256" key="6">
    <source>
        <dbReference type="SAM" id="MobiDB-lite"/>
    </source>
</evidence>
<feature type="domain" description="Xylanolytic transcriptional activator regulatory" evidence="7">
    <location>
        <begin position="233"/>
        <end position="306"/>
    </location>
</feature>
<evidence type="ECO:0000313" key="8">
    <source>
        <dbReference type="EMBL" id="KAJ5335628.1"/>
    </source>
</evidence>
<keyword evidence="5" id="KW-0539">Nucleus</keyword>
<name>A0A9W9QGM4_PENBR</name>
<dbReference type="CDD" id="cd12148">
    <property type="entry name" value="fungal_TF_MHR"/>
    <property type="match status" value="1"/>
</dbReference>
<dbReference type="SMART" id="SM00906">
    <property type="entry name" value="Fungal_trans"/>
    <property type="match status" value="1"/>
</dbReference>
<dbReference type="Proteomes" id="UP001147695">
    <property type="component" value="Unassembled WGS sequence"/>
</dbReference>
<comment type="subcellular location">
    <subcellularLocation>
        <location evidence="1">Nucleus</location>
    </subcellularLocation>
</comment>
<evidence type="ECO:0000256" key="1">
    <source>
        <dbReference type="ARBA" id="ARBA00004123"/>
    </source>
</evidence>
<dbReference type="AlphaFoldDB" id="A0A9W9QGM4"/>
<evidence type="ECO:0000256" key="4">
    <source>
        <dbReference type="ARBA" id="ARBA00023163"/>
    </source>
</evidence>
<protein>
    <recommendedName>
        <fullName evidence="7">Xylanolytic transcriptional activator regulatory domain-containing protein</fullName>
    </recommendedName>
</protein>
<keyword evidence="4" id="KW-0804">Transcription</keyword>
<gene>
    <name evidence="8" type="ORF">N7452_008031</name>
</gene>
<reference evidence="8" key="2">
    <citation type="journal article" date="2023" name="IMA Fungus">
        <title>Comparative genomic study of the Penicillium genus elucidates a diverse pangenome and 15 lateral gene transfer events.</title>
        <authorList>
            <person name="Petersen C."/>
            <person name="Sorensen T."/>
            <person name="Nielsen M.R."/>
            <person name="Sondergaard T.E."/>
            <person name="Sorensen J.L."/>
            <person name="Fitzpatrick D.A."/>
            <person name="Frisvad J.C."/>
            <person name="Nielsen K.L."/>
        </authorList>
    </citation>
    <scope>NUCLEOTIDE SEQUENCE</scope>
    <source>
        <strain evidence="8">IBT 35673</strain>
    </source>
</reference>
<dbReference type="GO" id="GO:0005634">
    <property type="term" value="C:nucleus"/>
    <property type="evidence" value="ECO:0007669"/>
    <property type="project" value="UniProtKB-SubCell"/>
</dbReference>
<evidence type="ECO:0000313" key="9">
    <source>
        <dbReference type="Proteomes" id="UP001147695"/>
    </source>
</evidence>
<dbReference type="GO" id="GO:0008270">
    <property type="term" value="F:zinc ion binding"/>
    <property type="evidence" value="ECO:0007669"/>
    <property type="project" value="InterPro"/>
</dbReference>
<dbReference type="PANTHER" id="PTHR47540">
    <property type="entry name" value="THIAMINE REPRESSIBLE GENES REGULATORY PROTEIN THI5"/>
    <property type="match status" value="1"/>
</dbReference>
<dbReference type="Pfam" id="PF04082">
    <property type="entry name" value="Fungal_trans"/>
    <property type="match status" value="1"/>
</dbReference>
<organism evidence="8 9">
    <name type="scientific">Penicillium brevicompactum</name>
    <dbReference type="NCBI Taxonomy" id="5074"/>
    <lineage>
        <taxon>Eukaryota</taxon>
        <taxon>Fungi</taxon>
        <taxon>Dikarya</taxon>
        <taxon>Ascomycota</taxon>
        <taxon>Pezizomycotina</taxon>
        <taxon>Eurotiomycetes</taxon>
        <taxon>Eurotiomycetidae</taxon>
        <taxon>Eurotiales</taxon>
        <taxon>Aspergillaceae</taxon>
        <taxon>Penicillium</taxon>
    </lineage>
</organism>
<dbReference type="PANTHER" id="PTHR47540:SF6">
    <property type="entry name" value="ZN(II)2CYS6 TRANSCRIPTION FACTOR (EUROFUNG)"/>
    <property type="match status" value="1"/>
</dbReference>
<feature type="region of interest" description="Disordered" evidence="6">
    <location>
        <begin position="1"/>
        <end position="45"/>
    </location>
</feature>
<comment type="caution">
    <text evidence="8">The sequence shown here is derived from an EMBL/GenBank/DDBJ whole genome shotgun (WGS) entry which is preliminary data.</text>
</comment>
<keyword evidence="2" id="KW-0805">Transcription regulation</keyword>
<evidence type="ECO:0000256" key="5">
    <source>
        <dbReference type="ARBA" id="ARBA00023242"/>
    </source>
</evidence>
<dbReference type="GO" id="GO:0043565">
    <property type="term" value="F:sequence-specific DNA binding"/>
    <property type="evidence" value="ECO:0007669"/>
    <property type="project" value="TreeGrafter"/>
</dbReference>
<proteinExistence type="predicted"/>